<dbReference type="Pfam" id="PF01000">
    <property type="entry name" value="RNA_pol_A_bac"/>
    <property type="match status" value="1"/>
</dbReference>
<dbReference type="NCBIfam" id="NF001988">
    <property type="entry name" value="PRK00783.1"/>
    <property type="match status" value="1"/>
</dbReference>
<dbReference type="AlphaFoldDB" id="X0YNK1"/>
<dbReference type="InterPro" id="IPR050518">
    <property type="entry name" value="Rpo3/RPB3_RNA_Pol_subunit"/>
</dbReference>
<dbReference type="GO" id="GO:0046983">
    <property type="term" value="F:protein dimerization activity"/>
    <property type="evidence" value="ECO:0007669"/>
    <property type="project" value="InterPro"/>
</dbReference>
<dbReference type="GO" id="GO:0006351">
    <property type="term" value="P:DNA-templated transcription"/>
    <property type="evidence" value="ECO:0007669"/>
    <property type="project" value="InterPro"/>
</dbReference>
<accession>X0YNK1</accession>
<gene>
    <name evidence="2" type="ORF">S01H4_09640</name>
</gene>
<dbReference type="InterPro" id="IPR011263">
    <property type="entry name" value="DNA-dir_RNA_pol_RpoA/D/Rpb3"/>
</dbReference>
<feature type="non-terminal residue" evidence="2">
    <location>
        <position position="1"/>
    </location>
</feature>
<dbReference type="GO" id="GO:0003899">
    <property type="term" value="F:DNA-directed RNA polymerase activity"/>
    <property type="evidence" value="ECO:0007669"/>
    <property type="project" value="InterPro"/>
</dbReference>
<proteinExistence type="predicted"/>
<dbReference type="InterPro" id="IPR036643">
    <property type="entry name" value="RNApol_insert_sf"/>
</dbReference>
<sequence length="142" mass="15995">DEIIILKNDSPLYDEIFSHRLGLIPLKTDLDAYKLPHECDCLGYGCPLCQVSLTCEITNTTNAALEIYSGDLISNDPKIVPVDPHIPIVKIDKNGQIIIEAYAILGFAKNHAKWQAVSNVAYRYYPLVEFDVNDFKDPEEKN</sequence>
<protein>
    <recommendedName>
        <fullName evidence="1">DNA-directed RNA polymerase RpoA/D/Rpb3-type domain-containing protein</fullName>
    </recommendedName>
</protein>
<reference evidence="2" key="1">
    <citation type="journal article" date="2014" name="Front. Microbiol.">
        <title>High frequency of phylogenetically diverse reductive dehalogenase-homologous genes in deep subseafloor sedimentary metagenomes.</title>
        <authorList>
            <person name="Kawai M."/>
            <person name="Futagami T."/>
            <person name="Toyoda A."/>
            <person name="Takaki Y."/>
            <person name="Nishi S."/>
            <person name="Hori S."/>
            <person name="Arai W."/>
            <person name="Tsubouchi T."/>
            <person name="Morono Y."/>
            <person name="Uchiyama I."/>
            <person name="Ito T."/>
            <person name="Fujiyama A."/>
            <person name="Inagaki F."/>
            <person name="Takami H."/>
        </authorList>
    </citation>
    <scope>NUCLEOTIDE SEQUENCE</scope>
    <source>
        <strain evidence="2">Expedition CK06-06</strain>
    </source>
</reference>
<dbReference type="Gene3D" id="2.170.120.12">
    <property type="entry name" value="DNA-directed RNA polymerase, insert domain"/>
    <property type="match status" value="1"/>
</dbReference>
<name>X0YNK1_9ZZZZ</name>
<dbReference type="EMBL" id="BART01003526">
    <property type="protein sequence ID" value="GAG57864.1"/>
    <property type="molecule type" value="Genomic_DNA"/>
</dbReference>
<dbReference type="SMART" id="SM00662">
    <property type="entry name" value="RPOLD"/>
    <property type="match status" value="1"/>
</dbReference>
<dbReference type="PANTHER" id="PTHR11800">
    <property type="entry name" value="DNA-DIRECTED RNA POLYMERASE"/>
    <property type="match status" value="1"/>
</dbReference>
<dbReference type="SUPFAM" id="SSF56553">
    <property type="entry name" value="Insert subdomain of RNA polymerase alpha subunit"/>
    <property type="match status" value="1"/>
</dbReference>
<comment type="caution">
    <text evidence="2">The sequence shown here is derived from an EMBL/GenBank/DDBJ whole genome shotgun (WGS) entry which is preliminary data.</text>
</comment>
<evidence type="ECO:0000259" key="1">
    <source>
        <dbReference type="SMART" id="SM00662"/>
    </source>
</evidence>
<organism evidence="2">
    <name type="scientific">marine sediment metagenome</name>
    <dbReference type="NCBI Taxonomy" id="412755"/>
    <lineage>
        <taxon>unclassified sequences</taxon>
        <taxon>metagenomes</taxon>
        <taxon>ecological metagenomes</taxon>
    </lineage>
</organism>
<dbReference type="PANTHER" id="PTHR11800:SF2">
    <property type="entry name" value="DNA-DIRECTED RNA POLYMERASE II SUBUNIT RPB3"/>
    <property type="match status" value="1"/>
</dbReference>
<evidence type="ECO:0000313" key="2">
    <source>
        <dbReference type="EMBL" id="GAG57864.1"/>
    </source>
</evidence>
<dbReference type="InterPro" id="IPR011262">
    <property type="entry name" value="DNA-dir_RNA_pol_insert"/>
</dbReference>
<feature type="domain" description="DNA-directed RNA polymerase RpoA/D/Rpb3-type" evidence="1">
    <location>
        <begin position="1"/>
        <end position="142"/>
    </location>
</feature>